<dbReference type="Proteomes" id="UP000664032">
    <property type="component" value="Unassembled WGS sequence"/>
</dbReference>
<comment type="caution">
    <text evidence="1">The sequence shown here is derived from an EMBL/GenBank/DDBJ whole genome shotgun (WGS) entry which is preliminary data.</text>
</comment>
<keyword evidence="2" id="KW-1185">Reference proteome</keyword>
<protein>
    <submittedName>
        <fullName evidence="1">Uncharacterized protein</fullName>
    </submittedName>
</protein>
<reference evidence="1" key="1">
    <citation type="submission" date="2021-10" db="EMBL/GenBank/DDBJ databases">
        <title>Psilocybe cubensis genome.</title>
        <authorList>
            <person name="Mckernan K.J."/>
            <person name="Crawford S."/>
            <person name="Trippe A."/>
            <person name="Kane L.T."/>
            <person name="Mclaughlin S."/>
        </authorList>
    </citation>
    <scope>NUCLEOTIDE SEQUENCE</scope>
    <source>
        <strain evidence="1">MGC-MH-2018</strain>
    </source>
</reference>
<accession>A0ACB8GNI0</accession>
<name>A0ACB8GNI0_PSICU</name>
<dbReference type="EMBL" id="JAFIQS020000010">
    <property type="protein sequence ID" value="KAH9476599.1"/>
    <property type="molecule type" value="Genomic_DNA"/>
</dbReference>
<evidence type="ECO:0000313" key="2">
    <source>
        <dbReference type="Proteomes" id="UP000664032"/>
    </source>
</evidence>
<evidence type="ECO:0000313" key="1">
    <source>
        <dbReference type="EMBL" id="KAH9476599.1"/>
    </source>
</evidence>
<proteinExistence type="predicted"/>
<organism evidence="1 2">
    <name type="scientific">Psilocybe cubensis</name>
    <name type="common">Psychedelic mushroom</name>
    <name type="synonym">Stropharia cubensis</name>
    <dbReference type="NCBI Taxonomy" id="181762"/>
    <lineage>
        <taxon>Eukaryota</taxon>
        <taxon>Fungi</taxon>
        <taxon>Dikarya</taxon>
        <taxon>Basidiomycota</taxon>
        <taxon>Agaricomycotina</taxon>
        <taxon>Agaricomycetes</taxon>
        <taxon>Agaricomycetidae</taxon>
        <taxon>Agaricales</taxon>
        <taxon>Agaricineae</taxon>
        <taxon>Strophariaceae</taxon>
        <taxon>Psilocybe</taxon>
    </lineage>
</organism>
<sequence length="142" mass="16831">MECIIRFFKMHFTTLLNLTLFMGLINVKSREGLFQVESFPKLEAYQRSTPECEHQKVSSLVSIRLDNSVHTEEEFLTIFNPAASYHKLKDLRMSLEILTPDILDIFSLHLPNLYSLKLEVEFLRSRFKRYVKIDEQEENEND</sequence>
<gene>
    <name evidence="1" type="ORF">JR316_0010511</name>
</gene>